<gene>
    <name evidence="3" type="ORF">ASPSYDRAFT_134575</name>
</gene>
<dbReference type="GeneID" id="63756756"/>
<organism evidence="3 4">
    <name type="scientific">Aspergillus sydowii CBS 593.65</name>
    <dbReference type="NCBI Taxonomy" id="1036612"/>
    <lineage>
        <taxon>Eukaryota</taxon>
        <taxon>Fungi</taxon>
        <taxon>Dikarya</taxon>
        <taxon>Ascomycota</taxon>
        <taxon>Pezizomycotina</taxon>
        <taxon>Eurotiomycetes</taxon>
        <taxon>Eurotiomycetidae</taxon>
        <taxon>Eurotiales</taxon>
        <taxon>Aspergillaceae</taxon>
        <taxon>Aspergillus</taxon>
        <taxon>Aspergillus subgen. Nidulantes</taxon>
    </lineage>
</organism>
<dbReference type="RefSeq" id="XP_040700533.1">
    <property type="nucleotide sequence ID" value="XM_040840683.1"/>
</dbReference>
<sequence>MKSFAALSSLLLVAVANAQEIQSKPFNLVLSSADKDLNGQKLSACHSGAAIESLCLAGDTGSQFFLNTTKGAQSPIDGLEPSGTLIWKLPVGNLPEPVPEPMSFYVDPSTNVAMPMFQPGYDQQQVMFDEKSQMGIYSYLDDTVTPPTYQNVTVLKNWHVCQTYYTGYTYETLAWALGNESAKPQNPSCVKVEVQRKNL</sequence>
<name>A0A1L9TBC4_9EURO</name>
<evidence type="ECO:0000256" key="1">
    <source>
        <dbReference type="SAM" id="SignalP"/>
    </source>
</evidence>
<reference evidence="4" key="1">
    <citation type="journal article" date="2017" name="Genome Biol.">
        <title>Comparative genomics reveals high biological diversity and specific adaptations in the industrially and medically important fungal genus Aspergillus.</title>
        <authorList>
            <person name="de Vries R.P."/>
            <person name="Riley R."/>
            <person name="Wiebenga A."/>
            <person name="Aguilar-Osorio G."/>
            <person name="Amillis S."/>
            <person name="Uchima C.A."/>
            <person name="Anderluh G."/>
            <person name="Asadollahi M."/>
            <person name="Askin M."/>
            <person name="Barry K."/>
            <person name="Battaglia E."/>
            <person name="Bayram O."/>
            <person name="Benocci T."/>
            <person name="Braus-Stromeyer S.A."/>
            <person name="Caldana C."/>
            <person name="Canovas D."/>
            <person name="Cerqueira G.C."/>
            <person name="Chen F."/>
            <person name="Chen W."/>
            <person name="Choi C."/>
            <person name="Clum A."/>
            <person name="Dos Santos R.A."/>
            <person name="Damasio A.R."/>
            <person name="Diallinas G."/>
            <person name="Emri T."/>
            <person name="Fekete E."/>
            <person name="Flipphi M."/>
            <person name="Freyberg S."/>
            <person name="Gallo A."/>
            <person name="Gournas C."/>
            <person name="Habgood R."/>
            <person name="Hainaut M."/>
            <person name="Harispe M.L."/>
            <person name="Henrissat B."/>
            <person name="Hilden K.S."/>
            <person name="Hope R."/>
            <person name="Hossain A."/>
            <person name="Karabika E."/>
            <person name="Karaffa L."/>
            <person name="Karanyi Z."/>
            <person name="Krasevec N."/>
            <person name="Kuo A."/>
            <person name="Kusch H."/>
            <person name="LaButti K."/>
            <person name="Lagendijk E.L."/>
            <person name="Lapidus A."/>
            <person name="Levasseur A."/>
            <person name="Lindquist E."/>
            <person name="Lipzen A."/>
            <person name="Logrieco A.F."/>
            <person name="MacCabe A."/>
            <person name="Maekelae M.R."/>
            <person name="Malavazi I."/>
            <person name="Melin P."/>
            <person name="Meyer V."/>
            <person name="Mielnichuk N."/>
            <person name="Miskei M."/>
            <person name="Molnar A.P."/>
            <person name="Mule G."/>
            <person name="Ngan C.Y."/>
            <person name="Orejas M."/>
            <person name="Orosz E."/>
            <person name="Ouedraogo J.P."/>
            <person name="Overkamp K.M."/>
            <person name="Park H.-S."/>
            <person name="Perrone G."/>
            <person name="Piumi F."/>
            <person name="Punt P.J."/>
            <person name="Ram A.F."/>
            <person name="Ramon A."/>
            <person name="Rauscher S."/>
            <person name="Record E."/>
            <person name="Riano-Pachon D.M."/>
            <person name="Robert V."/>
            <person name="Roehrig J."/>
            <person name="Ruller R."/>
            <person name="Salamov A."/>
            <person name="Salih N.S."/>
            <person name="Samson R.A."/>
            <person name="Sandor E."/>
            <person name="Sanguinetti M."/>
            <person name="Schuetze T."/>
            <person name="Sepcic K."/>
            <person name="Shelest E."/>
            <person name="Sherlock G."/>
            <person name="Sophianopoulou V."/>
            <person name="Squina F.M."/>
            <person name="Sun H."/>
            <person name="Susca A."/>
            <person name="Todd R.B."/>
            <person name="Tsang A."/>
            <person name="Unkles S.E."/>
            <person name="van de Wiele N."/>
            <person name="van Rossen-Uffink D."/>
            <person name="Oliveira J.V."/>
            <person name="Vesth T.C."/>
            <person name="Visser J."/>
            <person name="Yu J.-H."/>
            <person name="Zhou M."/>
            <person name="Andersen M.R."/>
            <person name="Archer D.B."/>
            <person name="Baker S.E."/>
            <person name="Benoit I."/>
            <person name="Brakhage A.A."/>
            <person name="Braus G.H."/>
            <person name="Fischer R."/>
            <person name="Frisvad J.C."/>
            <person name="Goldman G.H."/>
            <person name="Houbraken J."/>
            <person name="Oakley B."/>
            <person name="Pocsi I."/>
            <person name="Scazzocchio C."/>
            <person name="Seiboth B."/>
            <person name="vanKuyk P.A."/>
            <person name="Wortman J."/>
            <person name="Dyer P.S."/>
            <person name="Grigoriev I.V."/>
        </authorList>
    </citation>
    <scope>NUCLEOTIDE SEQUENCE [LARGE SCALE GENOMIC DNA]</scope>
    <source>
        <strain evidence="4">CBS 593.65</strain>
    </source>
</reference>
<dbReference type="STRING" id="1036612.A0A1L9TBC4"/>
<evidence type="ECO:0000259" key="2">
    <source>
        <dbReference type="Pfam" id="PF25484"/>
    </source>
</evidence>
<dbReference type="Proteomes" id="UP000184356">
    <property type="component" value="Unassembled WGS sequence"/>
</dbReference>
<evidence type="ECO:0000313" key="3">
    <source>
        <dbReference type="EMBL" id="OJJ56727.1"/>
    </source>
</evidence>
<keyword evidence="1" id="KW-0732">Signal</keyword>
<proteinExistence type="predicted"/>
<protein>
    <recommendedName>
        <fullName evidence="2">DUF7907 domain-containing protein</fullName>
    </recommendedName>
</protein>
<dbReference type="AlphaFoldDB" id="A0A1L9TBC4"/>
<dbReference type="InterPro" id="IPR057229">
    <property type="entry name" value="DUF7907"/>
</dbReference>
<dbReference type="VEuPathDB" id="FungiDB:ASPSYDRAFT_134575"/>
<dbReference type="OrthoDB" id="3515453at2759"/>
<feature type="signal peptide" evidence="1">
    <location>
        <begin position="1"/>
        <end position="18"/>
    </location>
</feature>
<feature type="domain" description="DUF7907" evidence="2">
    <location>
        <begin position="23"/>
        <end position="196"/>
    </location>
</feature>
<dbReference type="EMBL" id="KV878590">
    <property type="protein sequence ID" value="OJJ56727.1"/>
    <property type="molecule type" value="Genomic_DNA"/>
</dbReference>
<evidence type="ECO:0000313" key="4">
    <source>
        <dbReference type="Proteomes" id="UP000184356"/>
    </source>
</evidence>
<feature type="chain" id="PRO_5012702247" description="DUF7907 domain-containing protein" evidence="1">
    <location>
        <begin position="19"/>
        <end position="199"/>
    </location>
</feature>
<dbReference type="Pfam" id="PF25484">
    <property type="entry name" value="DUF7907"/>
    <property type="match status" value="1"/>
</dbReference>
<keyword evidence="4" id="KW-1185">Reference proteome</keyword>
<accession>A0A1L9TBC4</accession>